<name>A0AAJ5N4N0_9BURK</name>
<dbReference type="Pfam" id="PF01436">
    <property type="entry name" value="NHL"/>
    <property type="match status" value="1"/>
</dbReference>
<organism evidence="4 5">
    <name type="scientific">Burkholderia stabilis</name>
    <dbReference type="NCBI Taxonomy" id="95485"/>
    <lineage>
        <taxon>Bacteria</taxon>
        <taxon>Pseudomonadati</taxon>
        <taxon>Pseudomonadota</taxon>
        <taxon>Betaproteobacteria</taxon>
        <taxon>Burkholderiales</taxon>
        <taxon>Burkholderiaceae</taxon>
        <taxon>Burkholderia</taxon>
        <taxon>Burkholderia cepacia complex</taxon>
    </lineage>
</organism>
<dbReference type="RefSeq" id="WP_122167245.1">
    <property type="nucleotide sequence ID" value="NZ_LR025742.1"/>
</dbReference>
<dbReference type="Gene3D" id="2.120.10.30">
    <property type="entry name" value="TolB, C-terminal domain"/>
    <property type="match status" value="4"/>
</dbReference>
<gene>
    <name evidence="4" type="ORF">BSTAB16_1722</name>
</gene>
<evidence type="ECO:0000313" key="5">
    <source>
        <dbReference type="Proteomes" id="UP000268684"/>
    </source>
</evidence>
<proteinExistence type="predicted"/>
<accession>A0AAJ5N4N0</accession>
<protein>
    <submittedName>
        <fullName evidence="4">Streptogramin lyase,NHL repeat</fullName>
    </submittedName>
</protein>
<feature type="transmembrane region" description="Helical" evidence="3">
    <location>
        <begin position="35"/>
        <end position="57"/>
    </location>
</feature>
<keyword evidence="3" id="KW-0472">Membrane</keyword>
<keyword evidence="4" id="KW-0456">Lyase</keyword>
<dbReference type="PANTHER" id="PTHR46388">
    <property type="entry name" value="NHL REPEAT-CONTAINING PROTEIN 2"/>
    <property type="match status" value="1"/>
</dbReference>
<keyword evidence="3" id="KW-0812">Transmembrane</keyword>
<dbReference type="GeneID" id="71054191"/>
<dbReference type="PANTHER" id="PTHR46388:SF2">
    <property type="entry name" value="NHL REPEAT-CONTAINING PROTEIN 2"/>
    <property type="match status" value="1"/>
</dbReference>
<sequence>MSEENRPDARALRVSAAGTNGTGKEKKMIRNANGVGLRIVTCAAVAVLLSACGGFPLAGGPSLEWVAGTPGSEGNLDGTGTAARFAGSLKLHADRDGGVLVLDTYASTVRHIDAQGRVTTLAGRSGVRAYLDGASAAARFDQPGDAVRAPDGTVYVADTGNSLVRAIRPDGTVATIAGVPGKPGDADGPRGVGQLDHPDAIALDGQGRLWTREQYSGHLRIVGADGSVATWKQPDGDCTPSGIRAIAASPDGAIWITDGKTFGHVTPDGYTPLPSCKAADASDDAKAASEAAAAVRVPPEAGPVAALAGSVPFIGAAPAGAGDKNTEASDEQDDPGYIALAFDGAGQMIAASARSIVTVGADGKPGATVRIAQPASRRGRSDDRDLTSLAIDGSGRRLVTTGSGEVVLQAAPDGRLLAYAGVSNRSDGLMVADAADAKAARLPGSVDDDFAVAADGTIYYVDRLDDAIYRIAPDGKGELWAGAPDDKGRSDGPRLNARFRYPSGLALDASGNLYVADSGNALIRRIDPQGNVQTVSGTVSDQTRVDGPFAQATFWRPRYLRFDRDGRLYVLDDSPYVAGRGARIRRLDFSTGTVATVAREEQQYKIPREDVERFVASRRRPGSYEDLAIGPQGQLYVLSRDVIWQIDPATGAHRIHFLPGPWPAAEHAYYGALANAKSRDEEDRLRNNLISCDWTWCMPDRIAADASGNVYVSDGGNHTVLRIDAKGEAAVIAGQLGSRGNRPGVLPGSLNRPAGMVVTPHDDLFVEVGEAGIMRVRAPGAAAAQVPVAAATSEGAVAANVHQP</sequence>
<dbReference type="Proteomes" id="UP000268684">
    <property type="component" value="Chromosome I"/>
</dbReference>
<evidence type="ECO:0000256" key="1">
    <source>
        <dbReference type="ARBA" id="ARBA00022737"/>
    </source>
</evidence>
<dbReference type="AlphaFoldDB" id="A0AAJ5N4N0"/>
<keyword evidence="5" id="KW-1185">Reference proteome</keyword>
<feature type="region of interest" description="Disordered" evidence="2">
    <location>
        <begin position="1"/>
        <end position="24"/>
    </location>
</feature>
<keyword evidence="3" id="KW-1133">Transmembrane helix</keyword>
<dbReference type="InterPro" id="IPR001258">
    <property type="entry name" value="NHL_repeat"/>
</dbReference>
<evidence type="ECO:0000256" key="2">
    <source>
        <dbReference type="SAM" id="MobiDB-lite"/>
    </source>
</evidence>
<evidence type="ECO:0000313" key="4">
    <source>
        <dbReference type="EMBL" id="VBB11584.1"/>
    </source>
</evidence>
<dbReference type="GO" id="GO:0016829">
    <property type="term" value="F:lyase activity"/>
    <property type="evidence" value="ECO:0007669"/>
    <property type="project" value="UniProtKB-KW"/>
</dbReference>
<dbReference type="EMBL" id="LR025742">
    <property type="protein sequence ID" value="VBB11584.1"/>
    <property type="molecule type" value="Genomic_DNA"/>
</dbReference>
<dbReference type="InterPro" id="IPR011042">
    <property type="entry name" value="6-blade_b-propeller_TolB-like"/>
</dbReference>
<feature type="compositionally biased region" description="Basic and acidic residues" evidence="2">
    <location>
        <begin position="1"/>
        <end position="11"/>
    </location>
</feature>
<keyword evidence="1" id="KW-0677">Repeat</keyword>
<reference evidence="4 5" key="1">
    <citation type="submission" date="2017-11" db="EMBL/GenBank/DDBJ databases">
        <authorList>
            <person name="Seth-Smith MB H."/>
        </authorList>
    </citation>
    <scope>NUCLEOTIDE SEQUENCE [LARGE SCALE GENOMIC DNA]</scope>
    <source>
        <strain evidence="4">E</strain>
    </source>
</reference>
<dbReference type="SUPFAM" id="SSF63829">
    <property type="entry name" value="Calcium-dependent phosphotriesterase"/>
    <property type="match status" value="2"/>
</dbReference>
<evidence type="ECO:0000256" key="3">
    <source>
        <dbReference type="SAM" id="Phobius"/>
    </source>
</evidence>